<dbReference type="InterPro" id="IPR018114">
    <property type="entry name" value="TRYPSIN_HIS"/>
</dbReference>
<dbReference type="PANTHER" id="PTHR24252">
    <property type="entry name" value="ACROSIN-RELATED"/>
    <property type="match status" value="1"/>
</dbReference>
<dbReference type="AlphaFoldDB" id="A0A068FB80"/>
<dbReference type="Pfam" id="PF00089">
    <property type="entry name" value="Trypsin"/>
    <property type="match status" value="1"/>
</dbReference>
<dbReference type="RefSeq" id="XP_039279844.1">
    <property type="nucleotide sequence ID" value="XM_039423910.1"/>
</dbReference>
<dbReference type="PROSITE" id="PS00134">
    <property type="entry name" value="TRYPSIN_HIS"/>
    <property type="match status" value="1"/>
</dbReference>
<dbReference type="InterPro" id="IPR001314">
    <property type="entry name" value="Peptidase_S1A"/>
</dbReference>
<reference evidence="6" key="2">
    <citation type="submission" date="2014-02" db="EMBL/GenBank/DDBJ databases">
        <authorList>
            <person name="Bao Y.-Y."/>
            <person name="Zhang C.-X."/>
        </authorList>
    </citation>
    <scope>NUCLEOTIDE SEQUENCE</scope>
</reference>
<dbReference type="OrthoDB" id="9448935at2759"/>
<dbReference type="PANTHER" id="PTHR24252:SF7">
    <property type="entry name" value="HYALIN"/>
    <property type="match status" value="1"/>
</dbReference>
<organism evidence="6">
    <name type="scientific">Nilaparvata lugens</name>
    <name type="common">Brown planthopper</name>
    <dbReference type="NCBI Taxonomy" id="108931"/>
    <lineage>
        <taxon>Eukaryota</taxon>
        <taxon>Metazoa</taxon>
        <taxon>Ecdysozoa</taxon>
        <taxon>Arthropoda</taxon>
        <taxon>Hexapoda</taxon>
        <taxon>Insecta</taxon>
        <taxon>Pterygota</taxon>
        <taxon>Neoptera</taxon>
        <taxon>Paraneoptera</taxon>
        <taxon>Hemiptera</taxon>
        <taxon>Auchenorrhyncha</taxon>
        <taxon>Fulgoroidea</taxon>
        <taxon>Delphacidae</taxon>
        <taxon>Delphacinae</taxon>
        <taxon>Nilaparvata</taxon>
    </lineage>
</organism>
<dbReference type="PRINTS" id="PR00722">
    <property type="entry name" value="CHYMOTRYPSIN"/>
</dbReference>
<evidence type="ECO:0000256" key="2">
    <source>
        <dbReference type="ARBA" id="ARBA00022801"/>
    </source>
</evidence>
<dbReference type="InterPro" id="IPR001254">
    <property type="entry name" value="Trypsin_dom"/>
</dbReference>
<dbReference type="PROSITE" id="PS50240">
    <property type="entry name" value="TRYPSIN_DOM"/>
    <property type="match status" value="1"/>
</dbReference>
<dbReference type="KEGG" id="nlu:120348827"/>
<dbReference type="EMBL" id="KJ512086">
    <property type="protein sequence ID" value="AID60309.1"/>
    <property type="molecule type" value="mRNA"/>
</dbReference>
<evidence type="ECO:0000256" key="3">
    <source>
        <dbReference type="ARBA" id="ARBA00022825"/>
    </source>
</evidence>
<dbReference type="GO" id="GO:0004252">
    <property type="term" value="F:serine-type endopeptidase activity"/>
    <property type="evidence" value="ECO:0007669"/>
    <property type="project" value="InterPro"/>
</dbReference>
<keyword evidence="3" id="KW-0720">Serine protease</keyword>
<dbReference type="InterPro" id="IPR009003">
    <property type="entry name" value="Peptidase_S1_PA"/>
</dbReference>
<reference evidence="6" key="1">
    <citation type="journal article" date="2014" name="BMC Genomics">
        <title>Genomic insights into the serine protease gene family and expression profile analysis in the planthopper, Nilaparvata lugens.</title>
        <authorList>
            <person name="Bao Y.Y."/>
            <person name="Qin X."/>
            <person name="Yu B."/>
            <person name="Chen L.B."/>
            <person name="Wang Z.C."/>
            <person name="Zhang C.X."/>
        </authorList>
    </citation>
    <scope>NUCLEOTIDE SEQUENCE</scope>
</reference>
<evidence type="ECO:0000259" key="5">
    <source>
        <dbReference type="PROSITE" id="PS50240"/>
    </source>
</evidence>
<proteinExistence type="evidence at transcript level"/>
<dbReference type="CDD" id="cd00190">
    <property type="entry name" value="Tryp_SPc"/>
    <property type="match status" value="1"/>
</dbReference>
<dbReference type="FunFam" id="2.40.10.10:FF:000003">
    <property type="entry name" value="Transmembrane serine protease 3"/>
    <property type="match status" value="1"/>
</dbReference>
<evidence type="ECO:0000313" key="6">
    <source>
        <dbReference type="EMBL" id="AID60309.1"/>
    </source>
</evidence>
<sequence length="346" mass="37314">MGPLDPGSRLTSEKIGSQQLDKVFTLKVRTDICASNPLRASSSLAPQLLRPRSALAPIMNVTEDASSSRVPLLLPEVGCGKRVGGRAGRIVGGEEAMPGEFPWLVSIRRHHKHICGGTLISSRIVLTAAHCFCRGSSVMTTEYLHVAAGEHNLNPSGDKSYTTVSRISRLILHPLYDCSKHVHDIALIVMPDALPWSGRVLPACLPSHEGASSFTNHKAIVAGWGWTDESTYTGSRSDILKKVTLEVIGIETCRSWYRSMGKKIKITDSQMCAGVEQGGKDACWADSGGPLMVEGFSRSDDDDSLLVVGVVSTGIGCARPKLPGLYTRISDYMPWISQTISQVSSK</sequence>
<keyword evidence="1 6" id="KW-0645">Protease</keyword>
<dbReference type="SUPFAM" id="SSF50494">
    <property type="entry name" value="Trypsin-like serine proteases"/>
    <property type="match status" value="1"/>
</dbReference>
<evidence type="ECO:0000256" key="4">
    <source>
        <dbReference type="ARBA" id="ARBA00023157"/>
    </source>
</evidence>
<dbReference type="InterPro" id="IPR043504">
    <property type="entry name" value="Peptidase_S1_PA_chymotrypsin"/>
</dbReference>
<keyword evidence="2" id="KW-0378">Hydrolase</keyword>
<dbReference type="GeneID" id="120348827"/>
<dbReference type="GO" id="GO:0006508">
    <property type="term" value="P:proteolysis"/>
    <property type="evidence" value="ECO:0007669"/>
    <property type="project" value="UniProtKB-KW"/>
</dbReference>
<dbReference type="Gene3D" id="2.40.10.10">
    <property type="entry name" value="Trypsin-like serine proteases"/>
    <property type="match status" value="3"/>
</dbReference>
<evidence type="ECO:0000256" key="1">
    <source>
        <dbReference type="ARBA" id="ARBA00022670"/>
    </source>
</evidence>
<name>A0A068FB80_NILLU</name>
<feature type="domain" description="Peptidase S1" evidence="5">
    <location>
        <begin position="90"/>
        <end position="341"/>
    </location>
</feature>
<protein>
    <submittedName>
        <fullName evidence="6">Serine protease 8</fullName>
    </submittedName>
</protein>
<accession>A0A068FB80</accession>
<keyword evidence="4" id="KW-1015">Disulfide bond</keyword>
<dbReference type="SMART" id="SM00020">
    <property type="entry name" value="Tryp_SPc"/>
    <property type="match status" value="1"/>
</dbReference>